<dbReference type="PANTHER" id="PTHR46394">
    <property type="entry name" value="ANNEXIN"/>
    <property type="match status" value="1"/>
</dbReference>
<keyword evidence="2" id="KW-0378">Hydrolase</keyword>
<reference evidence="4" key="1">
    <citation type="submission" date="2020-10" db="EMBL/GenBank/DDBJ databases">
        <authorList>
            <person name="Gilroy R."/>
        </authorList>
    </citation>
    <scope>NUCLEOTIDE SEQUENCE</scope>
    <source>
        <strain evidence="4">CHK123-3438</strain>
    </source>
</reference>
<name>A0A9D1GJI7_9FIRM</name>
<evidence type="ECO:0000313" key="4">
    <source>
        <dbReference type="EMBL" id="HIT42135.1"/>
    </source>
</evidence>
<dbReference type="Gene3D" id="3.40.1090.10">
    <property type="entry name" value="Cytosolic phospholipase A2 catalytic domain"/>
    <property type="match status" value="2"/>
</dbReference>
<feature type="short sequence motif" description="DGA/G" evidence="2">
    <location>
        <begin position="189"/>
        <end position="191"/>
    </location>
</feature>
<feature type="active site" description="Nucleophile" evidence="2">
    <location>
        <position position="41"/>
    </location>
</feature>
<dbReference type="Proteomes" id="UP000886860">
    <property type="component" value="Unassembled WGS sequence"/>
</dbReference>
<organism evidence="4 5">
    <name type="scientific">Candidatus Caccovicinus merdipullorum</name>
    <dbReference type="NCBI Taxonomy" id="2840724"/>
    <lineage>
        <taxon>Bacteria</taxon>
        <taxon>Bacillati</taxon>
        <taxon>Bacillota</taxon>
        <taxon>Clostridia</taxon>
        <taxon>Eubacteriales</taxon>
        <taxon>Candidatus Caccovicinus</taxon>
    </lineage>
</organism>
<protein>
    <submittedName>
        <fullName evidence="4">Patatin-like phospholipase family protein</fullName>
    </submittedName>
</protein>
<dbReference type="PANTHER" id="PTHR46394:SF1">
    <property type="entry name" value="PNPLA DOMAIN-CONTAINING PROTEIN"/>
    <property type="match status" value="1"/>
</dbReference>
<keyword evidence="2" id="KW-0442">Lipid degradation</keyword>
<dbReference type="InterPro" id="IPR002641">
    <property type="entry name" value="PNPLA_dom"/>
</dbReference>
<feature type="short sequence motif" description="GXSXG" evidence="2">
    <location>
        <begin position="39"/>
        <end position="43"/>
    </location>
</feature>
<feature type="domain" description="PNPLA" evidence="3">
    <location>
        <begin position="8"/>
        <end position="202"/>
    </location>
</feature>
<gene>
    <name evidence="4" type="ORF">IAB60_08595</name>
</gene>
<evidence type="ECO:0000256" key="1">
    <source>
        <dbReference type="ARBA" id="ARBA00023098"/>
    </source>
</evidence>
<comment type="caution">
    <text evidence="4">The sequence shown here is derived from an EMBL/GenBank/DDBJ whole genome shotgun (WGS) entry which is preliminary data.</text>
</comment>
<keyword evidence="1 2" id="KW-0443">Lipid metabolism</keyword>
<reference evidence="4" key="2">
    <citation type="journal article" date="2021" name="PeerJ">
        <title>Extensive microbial diversity within the chicken gut microbiome revealed by metagenomics and culture.</title>
        <authorList>
            <person name="Gilroy R."/>
            <person name="Ravi A."/>
            <person name="Getino M."/>
            <person name="Pursley I."/>
            <person name="Horton D.L."/>
            <person name="Alikhan N.F."/>
            <person name="Baker D."/>
            <person name="Gharbi K."/>
            <person name="Hall N."/>
            <person name="Watson M."/>
            <person name="Adriaenssens E.M."/>
            <person name="Foster-Nyarko E."/>
            <person name="Jarju S."/>
            <person name="Secka A."/>
            <person name="Antonio M."/>
            <person name="Oren A."/>
            <person name="Chaudhuri R.R."/>
            <person name="La Ragione R."/>
            <person name="Hildebrand F."/>
            <person name="Pallen M.J."/>
        </authorList>
    </citation>
    <scope>NUCLEOTIDE SEQUENCE</scope>
    <source>
        <strain evidence="4">CHK123-3438</strain>
    </source>
</reference>
<dbReference type="InterPro" id="IPR016035">
    <property type="entry name" value="Acyl_Trfase/lysoPLipase"/>
</dbReference>
<feature type="active site" description="Proton acceptor" evidence="2">
    <location>
        <position position="189"/>
    </location>
</feature>
<evidence type="ECO:0000259" key="3">
    <source>
        <dbReference type="PROSITE" id="PS51635"/>
    </source>
</evidence>
<feature type="non-terminal residue" evidence="4">
    <location>
        <position position="205"/>
    </location>
</feature>
<feature type="short sequence motif" description="GXGXXG" evidence="2">
    <location>
        <begin position="12"/>
        <end position="17"/>
    </location>
</feature>
<dbReference type="EMBL" id="DVKS01000149">
    <property type="protein sequence ID" value="HIT42135.1"/>
    <property type="molecule type" value="Genomic_DNA"/>
</dbReference>
<dbReference type="InterPro" id="IPR052580">
    <property type="entry name" value="Lipid_Hydrolase"/>
</dbReference>
<dbReference type="AlphaFoldDB" id="A0A9D1GJI7"/>
<dbReference type="Pfam" id="PF01734">
    <property type="entry name" value="Patatin"/>
    <property type="match status" value="1"/>
</dbReference>
<proteinExistence type="predicted"/>
<sequence length="205" mass="22450">MLWKSCCGVFEGGGVRGIGHVGAACAMQEAGYQFTDLAGSSAGAIAAALLAAGYSCDELKKEMESLDYMKFKGKGLASHFGLPGKAFSIVFRLGIYNTVWLEGWVGEMLKEKGIYTFGDLRKKGRILKITASDLTDRRLLILPDDLKDFGLDPDLFSIARAVRMSVGIPVFFQPVRLRDKDGREHLIVDGGLLSNYPLWILDHQA</sequence>
<dbReference type="PROSITE" id="PS51635">
    <property type="entry name" value="PNPLA"/>
    <property type="match status" value="1"/>
</dbReference>
<dbReference type="GO" id="GO:0016042">
    <property type="term" value="P:lipid catabolic process"/>
    <property type="evidence" value="ECO:0007669"/>
    <property type="project" value="UniProtKB-UniRule"/>
</dbReference>
<evidence type="ECO:0000256" key="2">
    <source>
        <dbReference type="PROSITE-ProRule" id="PRU01161"/>
    </source>
</evidence>
<dbReference type="GO" id="GO:0016787">
    <property type="term" value="F:hydrolase activity"/>
    <property type="evidence" value="ECO:0007669"/>
    <property type="project" value="UniProtKB-UniRule"/>
</dbReference>
<dbReference type="SUPFAM" id="SSF52151">
    <property type="entry name" value="FabD/lysophospholipase-like"/>
    <property type="match status" value="1"/>
</dbReference>
<accession>A0A9D1GJI7</accession>
<evidence type="ECO:0000313" key="5">
    <source>
        <dbReference type="Proteomes" id="UP000886860"/>
    </source>
</evidence>